<evidence type="ECO:0000313" key="1">
    <source>
        <dbReference type="EMBL" id="VWC95462.1"/>
    </source>
</evidence>
<evidence type="ECO:0000313" key="2">
    <source>
        <dbReference type="Proteomes" id="UP000494110"/>
    </source>
</evidence>
<organism evidence="1 2">
    <name type="scientific">Burkholderia lata (strain ATCC 17760 / DSM 23089 / LMG 22485 / NCIMB 9086 / R18194 / 383)</name>
    <dbReference type="NCBI Taxonomy" id="482957"/>
    <lineage>
        <taxon>Bacteria</taxon>
        <taxon>Pseudomonadati</taxon>
        <taxon>Pseudomonadota</taxon>
        <taxon>Betaproteobacteria</taxon>
        <taxon>Burkholderiales</taxon>
        <taxon>Burkholderiaceae</taxon>
        <taxon>Burkholderia</taxon>
        <taxon>Burkholderia cepacia complex</taxon>
    </lineage>
</organism>
<evidence type="ECO:0008006" key="3">
    <source>
        <dbReference type="Google" id="ProtNLM"/>
    </source>
</evidence>
<reference evidence="1 2" key="1">
    <citation type="submission" date="2019-09" db="EMBL/GenBank/DDBJ databases">
        <authorList>
            <person name="Depoorter E."/>
        </authorList>
    </citation>
    <scope>NUCLEOTIDE SEQUENCE [LARGE SCALE GENOMIC DNA]</scope>
    <source>
        <strain evidence="1">R-39750</strain>
    </source>
</reference>
<dbReference type="EMBL" id="CABVQN010000008">
    <property type="protein sequence ID" value="VWC95462.1"/>
    <property type="molecule type" value="Genomic_DNA"/>
</dbReference>
<sequence length="185" mass="20822">MKVLVACEFSGTVRDAFARRGHYAVSCDLLDSETPGGHIKWDAVLAAYFEDHWDLMIAHPPCTHLAVSGARWFKDKLVEQAAALEFVRKLMGAPIERIAIENPVSIISSRIRKADQTIQPWQYGHGETKATCLWLKNLPKLKSTNIVEGREPRVHMMPPGPDRWKERSRTFAGIAEAMADQWGSL</sequence>
<dbReference type="RefSeq" id="WP_175012170.1">
    <property type="nucleotide sequence ID" value="NZ_CABVQN010000008.1"/>
</dbReference>
<accession>A0A6P2WKQ2</accession>
<gene>
    <name evidence="1" type="ORF">BLA39750_02191</name>
</gene>
<name>A0A6P2WKQ2_BURL3</name>
<proteinExistence type="predicted"/>
<dbReference type="Proteomes" id="UP000494110">
    <property type="component" value="Unassembled WGS sequence"/>
</dbReference>
<dbReference type="AlphaFoldDB" id="A0A6P2WKQ2"/>
<protein>
    <recommendedName>
        <fullName evidence="3">DNA cytosine methyltransferase</fullName>
    </recommendedName>
</protein>